<keyword evidence="1" id="KW-0472">Membrane</keyword>
<dbReference type="Proteomes" id="UP000053647">
    <property type="component" value="Unassembled WGS sequence"/>
</dbReference>
<dbReference type="EMBL" id="KN820936">
    <property type="protein sequence ID" value="KIJ05499.1"/>
    <property type="molecule type" value="Genomic_DNA"/>
</dbReference>
<dbReference type="AlphaFoldDB" id="A0A0C9SM38"/>
<feature type="transmembrane region" description="Helical" evidence="1">
    <location>
        <begin position="71"/>
        <end position="90"/>
    </location>
</feature>
<accession>A0A0C9SM38</accession>
<evidence type="ECO:0000313" key="4">
    <source>
        <dbReference type="Proteomes" id="UP000053647"/>
    </source>
</evidence>
<evidence type="ECO:0000256" key="1">
    <source>
        <dbReference type="SAM" id="Phobius"/>
    </source>
</evidence>
<keyword evidence="1" id="KW-0812">Transmembrane</keyword>
<organism evidence="3 4">
    <name type="scientific">Paxillus involutus ATCC 200175</name>
    <dbReference type="NCBI Taxonomy" id="664439"/>
    <lineage>
        <taxon>Eukaryota</taxon>
        <taxon>Fungi</taxon>
        <taxon>Dikarya</taxon>
        <taxon>Basidiomycota</taxon>
        <taxon>Agaricomycotina</taxon>
        <taxon>Agaricomycetes</taxon>
        <taxon>Agaricomycetidae</taxon>
        <taxon>Boletales</taxon>
        <taxon>Paxilineae</taxon>
        <taxon>Paxillaceae</taxon>
        <taxon>Paxillus</taxon>
    </lineage>
</organism>
<feature type="transmembrane region" description="Helical" evidence="1">
    <location>
        <begin position="308"/>
        <end position="327"/>
    </location>
</feature>
<name>A0A0C9SM38_PAXIN</name>
<feature type="transmembrane region" description="Helical" evidence="1">
    <location>
        <begin position="41"/>
        <end position="59"/>
    </location>
</feature>
<keyword evidence="1" id="KW-1133">Transmembrane helix</keyword>
<evidence type="ECO:0000256" key="2">
    <source>
        <dbReference type="SAM" id="SignalP"/>
    </source>
</evidence>
<feature type="transmembrane region" description="Helical" evidence="1">
    <location>
        <begin position="383"/>
        <end position="402"/>
    </location>
</feature>
<keyword evidence="2" id="KW-0732">Signal</keyword>
<dbReference type="PANTHER" id="PTHR35043:SF7">
    <property type="entry name" value="TRANSCRIPTION FACTOR DOMAIN-CONTAINING PROTEIN"/>
    <property type="match status" value="1"/>
</dbReference>
<evidence type="ECO:0000313" key="3">
    <source>
        <dbReference type="EMBL" id="KIJ05499.1"/>
    </source>
</evidence>
<reference evidence="4" key="2">
    <citation type="submission" date="2015-01" db="EMBL/GenBank/DDBJ databases">
        <title>Evolutionary Origins and Diversification of the Mycorrhizal Mutualists.</title>
        <authorList>
            <consortium name="DOE Joint Genome Institute"/>
            <consortium name="Mycorrhizal Genomics Consortium"/>
            <person name="Kohler A."/>
            <person name="Kuo A."/>
            <person name="Nagy L.G."/>
            <person name="Floudas D."/>
            <person name="Copeland A."/>
            <person name="Barry K.W."/>
            <person name="Cichocki N."/>
            <person name="Veneault-Fourrey C."/>
            <person name="LaButti K."/>
            <person name="Lindquist E.A."/>
            <person name="Lipzen A."/>
            <person name="Lundell T."/>
            <person name="Morin E."/>
            <person name="Murat C."/>
            <person name="Riley R."/>
            <person name="Ohm R."/>
            <person name="Sun H."/>
            <person name="Tunlid A."/>
            <person name="Henrissat B."/>
            <person name="Grigoriev I.V."/>
            <person name="Hibbett D.S."/>
            <person name="Martin F."/>
        </authorList>
    </citation>
    <scope>NUCLEOTIDE SEQUENCE [LARGE SCALE GENOMIC DNA]</scope>
    <source>
        <strain evidence="4">ATCC 200175</strain>
    </source>
</reference>
<feature type="transmembrane region" description="Helical" evidence="1">
    <location>
        <begin position="339"/>
        <end position="363"/>
    </location>
</feature>
<reference evidence="3 4" key="1">
    <citation type="submission" date="2014-06" db="EMBL/GenBank/DDBJ databases">
        <authorList>
            <consortium name="DOE Joint Genome Institute"/>
            <person name="Kuo A."/>
            <person name="Kohler A."/>
            <person name="Nagy L.G."/>
            <person name="Floudas D."/>
            <person name="Copeland A."/>
            <person name="Barry K.W."/>
            <person name="Cichocki N."/>
            <person name="Veneault-Fourrey C."/>
            <person name="LaButti K."/>
            <person name="Lindquist E.A."/>
            <person name="Lipzen A."/>
            <person name="Lundell T."/>
            <person name="Morin E."/>
            <person name="Murat C."/>
            <person name="Sun H."/>
            <person name="Tunlid A."/>
            <person name="Henrissat B."/>
            <person name="Grigoriev I.V."/>
            <person name="Hibbett D.S."/>
            <person name="Martin F."/>
            <person name="Nordberg H.P."/>
            <person name="Cantor M.N."/>
            <person name="Hua S.X."/>
        </authorList>
    </citation>
    <scope>NUCLEOTIDE SEQUENCE [LARGE SCALE GENOMIC DNA]</scope>
    <source>
        <strain evidence="3 4">ATCC 200175</strain>
    </source>
</reference>
<sequence>MLALLLVFSHLSQLAEGASTNTTSDPSTCDATSCNYRSVWSILGSCALMFIIATWNTIHPPVALHQHKFKAALLHVGFMLLALLFPEVLIMRACVEWKYADMIKEDFQDYQWTRTHGFFALMGGFVLQNGTERTVLRTRDDLRRLRDERTIDLTITEGEINDKSKADGLAKTLLILQLSWFVIQVSARHANHLAITLLEIDTLAMAAMSFPVLFFWWDKPMAPQYPHTFYLNTLVSEDARDPETSRLPDGDGDEALLNEVRVSISVTSDNILHRQEPREYHFLESPMSLYLRKWWKRFTQFDGLDDKYGGSALSISWMIFGALHLVAWDFQFPSRAEKIIWRVASLALVIGGFFSGYVSFFALSRSVSRSLSRFAFALLDFRASILVYAFFARMFILALMLASLRDLPASAYETVSWTTYIPHL</sequence>
<feature type="transmembrane region" description="Helical" evidence="1">
    <location>
        <begin position="193"/>
        <end position="217"/>
    </location>
</feature>
<keyword evidence="4" id="KW-1185">Reference proteome</keyword>
<dbReference type="OrthoDB" id="9451547at2759"/>
<dbReference type="PANTHER" id="PTHR35043">
    <property type="entry name" value="TRANSCRIPTION FACTOR DOMAIN-CONTAINING PROTEIN"/>
    <property type="match status" value="1"/>
</dbReference>
<feature type="chain" id="PRO_5002213166" evidence="2">
    <location>
        <begin position="18"/>
        <end position="424"/>
    </location>
</feature>
<feature type="signal peptide" evidence="2">
    <location>
        <begin position="1"/>
        <end position="17"/>
    </location>
</feature>
<proteinExistence type="predicted"/>
<protein>
    <submittedName>
        <fullName evidence="3">Uncharacterized protein</fullName>
    </submittedName>
</protein>
<dbReference type="HOGENOM" id="CLU_022883_6_1_1"/>
<gene>
    <name evidence="3" type="ORF">PAXINDRAFT_122220</name>
</gene>